<name>A0A8T3DK08_9TELE</name>
<feature type="compositionally biased region" description="Gly residues" evidence="7">
    <location>
        <begin position="152"/>
        <end position="164"/>
    </location>
</feature>
<evidence type="ECO:0000256" key="5">
    <source>
        <dbReference type="ARBA" id="ARBA00023157"/>
    </source>
</evidence>
<dbReference type="InterPro" id="IPR011489">
    <property type="entry name" value="EMI_domain"/>
</dbReference>
<accession>A0A8T3DK08</accession>
<feature type="chain" id="PRO_5035781708" description="EMI domain-containing protein" evidence="8">
    <location>
        <begin position="21"/>
        <end position="970"/>
    </location>
</feature>
<evidence type="ECO:0000256" key="2">
    <source>
        <dbReference type="ARBA" id="ARBA00022525"/>
    </source>
</evidence>
<keyword evidence="11" id="KW-1185">Reference proteome</keyword>
<feature type="region of interest" description="Disordered" evidence="7">
    <location>
        <begin position="870"/>
        <end position="925"/>
    </location>
</feature>
<dbReference type="GO" id="GO:0005576">
    <property type="term" value="C:extracellular region"/>
    <property type="evidence" value="ECO:0007669"/>
    <property type="project" value="UniProtKB-SubCell"/>
</dbReference>
<dbReference type="PANTHER" id="PTHR15427">
    <property type="entry name" value="EMILIN ELASTIN MICROFIBRIL INTERFACE-LOCATED PROTEIN ELASTIN MICROFIBRIL INTERFACER"/>
    <property type="match status" value="1"/>
</dbReference>
<reference evidence="10" key="1">
    <citation type="submission" date="2021-01" db="EMBL/GenBank/DDBJ databases">
        <authorList>
            <person name="Zahm M."/>
            <person name="Roques C."/>
            <person name="Cabau C."/>
            <person name="Klopp C."/>
            <person name="Donnadieu C."/>
            <person name="Jouanno E."/>
            <person name="Lampietro C."/>
            <person name="Louis A."/>
            <person name="Herpin A."/>
            <person name="Echchiki A."/>
            <person name="Berthelot C."/>
            <person name="Parey E."/>
            <person name="Roest-Crollius H."/>
            <person name="Braasch I."/>
            <person name="Postlethwait J."/>
            <person name="Bobe J."/>
            <person name="Montfort J."/>
            <person name="Bouchez O."/>
            <person name="Begum T."/>
            <person name="Mejri S."/>
            <person name="Adams A."/>
            <person name="Chen W.-J."/>
            <person name="Guiguen Y."/>
        </authorList>
    </citation>
    <scope>NUCLEOTIDE SEQUENCE</scope>
    <source>
        <tissue evidence="10">Blood</tissue>
    </source>
</reference>
<keyword evidence="6" id="KW-0175">Coiled coil</keyword>
<proteinExistence type="predicted"/>
<dbReference type="Proteomes" id="UP000829720">
    <property type="component" value="Unassembled WGS sequence"/>
</dbReference>
<evidence type="ECO:0000256" key="8">
    <source>
        <dbReference type="SAM" id="SignalP"/>
    </source>
</evidence>
<protein>
    <recommendedName>
        <fullName evidence="9">EMI domain-containing protein</fullName>
    </recommendedName>
</protein>
<organism evidence="10 11">
    <name type="scientific">Albula goreensis</name>
    <dbReference type="NCBI Taxonomy" id="1534307"/>
    <lineage>
        <taxon>Eukaryota</taxon>
        <taxon>Metazoa</taxon>
        <taxon>Chordata</taxon>
        <taxon>Craniata</taxon>
        <taxon>Vertebrata</taxon>
        <taxon>Euteleostomi</taxon>
        <taxon>Actinopterygii</taxon>
        <taxon>Neopterygii</taxon>
        <taxon>Teleostei</taxon>
        <taxon>Albuliformes</taxon>
        <taxon>Albulidae</taxon>
        <taxon>Albula</taxon>
    </lineage>
</organism>
<sequence>MAGPVPYLFLIFTLCASAWSAGFPSRYSLYSGQSQSQSQTLNGARAASRHRNWCAYVVTRTVSCVVEDGVETYVKPDYHPCTWGQVQCTRVVAYRTYMRPRYKVAYKMITEMEWRCCNGYSGEDCSEGPSGGSVTQVSTARPRPRPSRPGQSGSGSGTGQIGGDGRGDNEKVKQLEEKIQSLTKDLHDLQSTMRGMNKKIQEEMSKPGLEGTRTPADAAQPEMRETIHSIQTKLDQLVNKTKVHDQTLDTINNHLVNGKGSANELDEFTRYNTLKEEILDELGQRVTLSCSACQTGVEDLRRQQQEDRDRIRTLEKLISSMDQQHRQTLDGMRKEVSRSQGCCDMITDLRSRLGNVERKMSSAAEAYDILSDRLDKELSGTEGGRGRVTEEVLNSQLQDLERRLNDTVQRAEENCGYVENDVKDFFLKELGDTRNSLVGRFDEQDYKITNLEEDVRFLRDNVYDHDRRLTKMENLTSFMDSKLTSTVSLCTESCGPKKGSENEDEVSIDETVKTLEWKVIANEEEIQRFDTRLKDLSVSGDSLMDRVVDLGHDVRKIKALTGENGEHFNRIVTEIETLARNTDECHVCTSLDVEIKSLKNSTSKVLDKWQTEINNMHKRVDNDESTCSQVCSNLQEEVGKLREEVEKCSGQCKIDLNRPGAEGELDPQKPLDGHSVIGSTSDRNLKSIEGELSEVILTFSSINDTLKGLEHTIQKHDSVINDLSNTKDKIISEIDKIQQEVNEHIEDSRGRFDHVGKEIIRFGNNFMVEMGDCKKSGDGLEKRLSKLENVCGRLDSVNDGLQKIKDGLNKHVTGLWSCVNGLNNTVTTQGEVIENIQNIQLEGIHGKLKKLNSSVVYILKEFEDFSNKDFIGPAGPPGPQGEKGLQGLAGPVGPQGKEGPPGKPGVQGLIGPPGLRGEKGQDGSDAMCLDCLSPPPSQASRAPREQLCSTMSSLTREATMTQKQESSLLL</sequence>
<dbReference type="PROSITE" id="PS51041">
    <property type="entry name" value="EMI"/>
    <property type="match status" value="1"/>
</dbReference>
<evidence type="ECO:0000256" key="6">
    <source>
        <dbReference type="SAM" id="Coils"/>
    </source>
</evidence>
<keyword evidence="3" id="KW-0272">Extracellular matrix</keyword>
<dbReference type="EMBL" id="JAERUA010000007">
    <property type="protein sequence ID" value="KAI1897839.1"/>
    <property type="molecule type" value="Genomic_DNA"/>
</dbReference>
<evidence type="ECO:0000256" key="1">
    <source>
        <dbReference type="ARBA" id="ARBA00004498"/>
    </source>
</evidence>
<keyword evidence="5" id="KW-1015">Disulfide bond</keyword>
<feature type="region of interest" description="Disordered" evidence="7">
    <location>
        <begin position="659"/>
        <end position="678"/>
    </location>
</feature>
<comment type="caution">
    <text evidence="10">The sequence shown here is derived from an EMBL/GenBank/DDBJ whole genome shotgun (WGS) entry which is preliminary data.</text>
</comment>
<comment type="subcellular location">
    <subcellularLocation>
        <location evidence="1">Secreted</location>
        <location evidence="1">Extracellular space</location>
        <location evidence="1">Extracellular matrix</location>
    </subcellularLocation>
</comment>
<dbReference type="InterPro" id="IPR050392">
    <property type="entry name" value="Collagen/C1q_domain"/>
</dbReference>
<evidence type="ECO:0000256" key="4">
    <source>
        <dbReference type="ARBA" id="ARBA00022729"/>
    </source>
</evidence>
<feature type="coiled-coil region" evidence="6">
    <location>
        <begin position="720"/>
        <end position="747"/>
    </location>
</feature>
<dbReference type="AlphaFoldDB" id="A0A8T3DK08"/>
<evidence type="ECO:0000256" key="7">
    <source>
        <dbReference type="SAM" id="MobiDB-lite"/>
    </source>
</evidence>
<gene>
    <name evidence="10" type="ORF">AGOR_G00087400</name>
</gene>
<dbReference type="OrthoDB" id="9944757at2759"/>
<keyword evidence="2" id="KW-0964">Secreted</keyword>
<evidence type="ECO:0000256" key="3">
    <source>
        <dbReference type="ARBA" id="ARBA00022530"/>
    </source>
</evidence>
<feature type="region of interest" description="Disordered" evidence="7">
    <location>
        <begin position="124"/>
        <end position="170"/>
    </location>
</feature>
<feature type="domain" description="EMI" evidence="9">
    <location>
        <begin position="50"/>
        <end position="127"/>
    </location>
</feature>
<keyword evidence="4 8" id="KW-0732">Signal</keyword>
<dbReference type="Pfam" id="PF01391">
    <property type="entry name" value="Collagen"/>
    <property type="match status" value="1"/>
</dbReference>
<dbReference type="Pfam" id="PF07546">
    <property type="entry name" value="EMI"/>
    <property type="match status" value="1"/>
</dbReference>
<feature type="signal peptide" evidence="8">
    <location>
        <begin position="1"/>
        <end position="20"/>
    </location>
</feature>
<evidence type="ECO:0000259" key="9">
    <source>
        <dbReference type="PROSITE" id="PS51041"/>
    </source>
</evidence>
<dbReference type="PANTHER" id="PTHR15427:SF1">
    <property type="entry name" value="EMILIN-1"/>
    <property type="match status" value="1"/>
</dbReference>
<evidence type="ECO:0000313" key="10">
    <source>
        <dbReference type="EMBL" id="KAI1897839.1"/>
    </source>
</evidence>
<evidence type="ECO:0000313" key="11">
    <source>
        <dbReference type="Proteomes" id="UP000829720"/>
    </source>
</evidence>
<dbReference type="InterPro" id="IPR008160">
    <property type="entry name" value="Collagen"/>
</dbReference>